<dbReference type="SMART" id="SM00382">
    <property type="entry name" value="AAA"/>
    <property type="match status" value="1"/>
</dbReference>
<name>A0A7T7XQE4_9SPIR</name>
<dbReference type="InterPro" id="IPR025158">
    <property type="entry name" value="Mg_chelat-rel_C"/>
</dbReference>
<dbReference type="Pfam" id="PF13335">
    <property type="entry name" value="Mg_chelatase_C"/>
    <property type="match status" value="1"/>
</dbReference>
<accession>A0A7T7XQE4</accession>
<dbReference type="AlphaFoldDB" id="A0A7T7XQE4"/>
<dbReference type="SUPFAM" id="SSF54211">
    <property type="entry name" value="Ribosomal protein S5 domain 2-like"/>
    <property type="match status" value="1"/>
</dbReference>
<dbReference type="InterPro" id="IPR020568">
    <property type="entry name" value="Ribosomal_Su5_D2-typ_SF"/>
</dbReference>
<dbReference type="InterPro" id="IPR004482">
    <property type="entry name" value="Mg_chelat-rel"/>
</dbReference>
<feature type="domain" description="AAA+ ATPase" evidence="2">
    <location>
        <begin position="214"/>
        <end position="352"/>
    </location>
</feature>
<dbReference type="InterPro" id="IPR014721">
    <property type="entry name" value="Ribsml_uS5_D2-typ_fold_subgr"/>
</dbReference>
<keyword evidence="4" id="KW-1185">Reference proteome</keyword>
<evidence type="ECO:0000256" key="1">
    <source>
        <dbReference type="ARBA" id="ARBA00006354"/>
    </source>
</evidence>
<dbReference type="Gene3D" id="3.30.230.10">
    <property type="match status" value="1"/>
</dbReference>
<dbReference type="KEGG" id="bhc:JFL75_06145"/>
<dbReference type="Proteomes" id="UP000595917">
    <property type="component" value="Chromosome"/>
</dbReference>
<dbReference type="InterPro" id="IPR027417">
    <property type="entry name" value="P-loop_NTPase"/>
</dbReference>
<dbReference type="SUPFAM" id="SSF52540">
    <property type="entry name" value="P-loop containing nucleoside triphosphate hydrolases"/>
    <property type="match status" value="1"/>
</dbReference>
<dbReference type="NCBIfam" id="TIGR00368">
    <property type="entry name" value="YifB family Mg chelatase-like AAA ATPase"/>
    <property type="match status" value="1"/>
</dbReference>
<dbReference type="Gene3D" id="3.40.50.300">
    <property type="entry name" value="P-loop containing nucleotide triphosphate hydrolases"/>
    <property type="match status" value="1"/>
</dbReference>
<dbReference type="EMBL" id="CP067089">
    <property type="protein sequence ID" value="QQO10492.1"/>
    <property type="molecule type" value="Genomic_DNA"/>
</dbReference>
<evidence type="ECO:0000313" key="4">
    <source>
        <dbReference type="Proteomes" id="UP000595917"/>
    </source>
</evidence>
<dbReference type="InterPro" id="IPR000523">
    <property type="entry name" value="Mg_chelatse_chII-like_cat_dom"/>
</dbReference>
<protein>
    <submittedName>
        <fullName evidence="3">YifB family Mg chelatase-like AAA ATPase</fullName>
    </submittedName>
</protein>
<evidence type="ECO:0000259" key="2">
    <source>
        <dbReference type="SMART" id="SM00382"/>
    </source>
</evidence>
<dbReference type="GO" id="GO:0005524">
    <property type="term" value="F:ATP binding"/>
    <property type="evidence" value="ECO:0007669"/>
    <property type="project" value="InterPro"/>
</dbReference>
<comment type="similarity">
    <text evidence="1">Belongs to the Mg-chelatase subunits D/I family. ComM subfamily.</text>
</comment>
<reference evidence="3" key="1">
    <citation type="submission" date="2021-01" db="EMBL/GenBank/DDBJ databases">
        <title>Description of Breznakiella homolactica.</title>
        <authorList>
            <person name="Song Y."/>
            <person name="Brune A."/>
        </authorList>
    </citation>
    <scope>NUCLEOTIDE SEQUENCE</scope>
    <source>
        <strain evidence="3">RmG30</strain>
    </source>
</reference>
<evidence type="ECO:0000313" key="3">
    <source>
        <dbReference type="EMBL" id="QQO10492.1"/>
    </source>
</evidence>
<proteinExistence type="inferred from homology"/>
<dbReference type="InterPro" id="IPR045006">
    <property type="entry name" value="CHLI-like"/>
</dbReference>
<dbReference type="InterPro" id="IPR003593">
    <property type="entry name" value="AAA+_ATPase"/>
</dbReference>
<organism evidence="3 4">
    <name type="scientific">Breznakiella homolactica</name>
    <dbReference type="NCBI Taxonomy" id="2798577"/>
    <lineage>
        <taxon>Bacteria</taxon>
        <taxon>Pseudomonadati</taxon>
        <taxon>Spirochaetota</taxon>
        <taxon>Spirochaetia</taxon>
        <taxon>Spirochaetales</taxon>
        <taxon>Breznakiellaceae</taxon>
        <taxon>Breznakiella</taxon>
    </lineage>
</organism>
<dbReference type="RefSeq" id="WP_215627796.1">
    <property type="nucleotide sequence ID" value="NZ_CP067089.2"/>
</dbReference>
<dbReference type="Pfam" id="PF13541">
    <property type="entry name" value="ChlI"/>
    <property type="match status" value="1"/>
</dbReference>
<sequence>MYVLAYAPYGTDGIIIRVEADIRRGIPGVDITGLAEGAVREARERVRAAFRNSGFSFPQDRILINLAPAGIRKDGAALDLPIALAVMAAAGQLSVPEDLMVLGELELSGRVRPVRGVLAATAAGMKAGIRGFIVPAGNAAETAILADGCFSPAESLGEAVRVLIFLERHNRFPPWDKEKRSFENTGNTESAAGDFSEVAGQGRYKRAMEIAAAGGHNLLVFGPPGAGKTMLARRIPSIMAPLTPEESVEVTRIHSLAGQINNDGAIMDRPPFRSPHHSASAEGILGGGRTVRPGEISLAHLGVLFLDEAPEFKTPVFQSLREPLEDRVITISRAEGPMRLPADFQLIMAANTCPCGRLGTAKQDISGQYGGNTQCFCSSEEIFRYWKKFGGALMDRIEMRVPVRHQTPSSGERAAEETSAAIACRVRRAAEIQEYRFREMPVRRNSRIPPAMIEKTCPMDRHAADALRRAAEKLGLSGRSAHGILRVARTIADLEGSGTLGTAHILEAIEHRRYGDDPFDILALEQPPF</sequence>
<gene>
    <name evidence="3" type="ORF">JFL75_06145</name>
</gene>
<dbReference type="PANTHER" id="PTHR32039:SF7">
    <property type="entry name" value="COMPETENCE PROTEIN COMM"/>
    <property type="match status" value="1"/>
</dbReference>
<dbReference type="PANTHER" id="PTHR32039">
    <property type="entry name" value="MAGNESIUM-CHELATASE SUBUNIT CHLI"/>
    <property type="match status" value="1"/>
</dbReference>
<dbReference type="Pfam" id="PF01078">
    <property type="entry name" value="Mg_chelatase"/>
    <property type="match status" value="1"/>
</dbReference>